<evidence type="ECO:0000313" key="3">
    <source>
        <dbReference type="Proteomes" id="UP000182882"/>
    </source>
</evidence>
<dbReference type="EMBL" id="FNLN01000049">
    <property type="protein sequence ID" value="SDU30990.1"/>
    <property type="molecule type" value="Genomic_DNA"/>
</dbReference>
<dbReference type="AlphaFoldDB" id="A0A1H2HGI9"/>
<dbReference type="InterPro" id="IPR023211">
    <property type="entry name" value="DNA_pol_palm_dom_sf"/>
</dbReference>
<gene>
    <name evidence="2" type="ORF">SAMN05216406_1495</name>
</gene>
<protein>
    <submittedName>
        <fullName evidence="2">DNA polymerase type B</fullName>
    </submittedName>
</protein>
<name>A0A1H2HGI9_9PROT</name>
<dbReference type="KEGG" id="nur:ATY38_09155"/>
<keyword evidence="3" id="KW-1185">Reference proteome</keyword>
<evidence type="ECO:0000256" key="1">
    <source>
        <dbReference type="SAM" id="MobiDB-lite"/>
    </source>
</evidence>
<sequence length="1160" mass="132684">MKLVSEGENGVNKTKLTLEPKVLTQILRAYPEQIGNHKKSKAKPEEKKPSKSLSPRAQYLREMHSAIAEKFKPHSDFVFVFDCETTADVKNELRFGFASVFGIEKSEQVNSWESGQLTREALDKPHRHFCFYNPKRLLPEELILLKSWVERFNSEKDEGHPNMVLLTLQSFVKQQFYFWVHDKRALCVGHNLPFDLSRLATDWGPGGKDYANGFKLVLCDCIEHWKTSRPNVQTDLKSFDCKFHPYLRVRKLGPKKAKFAFRIVSQKVENAAKPYAGEFLDTATLGRALLGPGELSLKGLCRRAGVQESECKFDSENRHGQLLCEQYIDYAFQDVRATFALYQRLRDLYRQHDLSTSMSRIYSEASLGKAYFKEMGVPRFQEQHPDTDPRFYGIASQAYYGGRSEVIMRLHSAECMMVDFTSQYPSVNALMDNQSLLLAEKIKRCDNTEWVKAFLNYLTPETLLDPVIWPKLRSMVKLIPQGDILPIRARFAGLANPPNIAVTPVFGTEPIWYTLADVCSAVLMNPSKFPFIEQAYELIPHGGVKTEPKCIFGDKRYSIDLQKDDLFKTIIEMRQEIKAEIKSLKKQRTEINPDTHKIEKLESMEQGLKFLANSTSYGVLAEFIEDDPFEVPRSIELHIGEAFPRPSKTKQFETPGKHYSGEIASFITGGGRLLFALIERMGTDRGISHALGDTDSMVFIKPDEMSSEDFKQHVTNIIDVVNPLSPYKTGIPLLKSEDVNYVDDEFEPLYVLAVSSKRYALYNKRWKDDQQQWHDGIRLRKCTNHGLGSYVNPPEYKSKLPVPYAKDDEPICTARWIDDLWTLAIRRVESSIIYDDTEMILEEEIFDLLGNIPAISKETVSTWEVFEQIKDIPFIRPFSFFVTLPGIEQWMVDERIRLSGKSILVNPELLDIGYYASFSTNIDGIMANLTRKDNHKRAPQALTATLAEKVLHYFAHAENKAYPPNGIGQLHKQPVMVENLAYCGKETQTLYSSIEDGESNGITFIGERGPQIFNIEPPEGLLTWLDRPLKTLLQLGLSRQQICKEFGISDKTLSNYMAGQPVGFAKAERYTKLFQRILQDLNVSTPDDFIRLTQQVSSAADDLKVLIEQGWTVSKLAHALDKSSRQVYRLLEGAKCKTKVRLEIRTLFKKLNIQFNKLMF</sequence>
<dbReference type="Proteomes" id="UP000182882">
    <property type="component" value="Unassembled WGS sequence"/>
</dbReference>
<reference evidence="3" key="1">
    <citation type="submission" date="2016-10" db="EMBL/GenBank/DDBJ databases">
        <authorList>
            <person name="Varghese N."/>
            <person name="Submissions S."/>
        </authorList>
    </citation>
    <scope>NUCLEOTIDE SEQUENCE [LARGE SCALE GENOMIC DNA]</scope>
    <source>
        <strain evidence="3">Nm10</strain>
    </source>
</reference>
<dbReference type="InterPro" id="IPR043502">
    <property type="entry name" value="DNA/RNA_pol_sf"/>
</dbReference>
<dbReference type="InterPro" id="IPR012337">
    <property type="entry name" value="RNaseH-like_sf"/>
</dbReference>
<proteinExistence type="predicted"/>
<dbReference type="Gene3D" id="3.90.1600.10">
    <property type="entry name" value="Palm domain of DNA polymerase"/>
    <property type="match status" value="1"/>
</dbReference>
<feature type="region of interest" description="Disordered" evidence="1">
    <location>
        <begin position="33"/>
        <end position="55"/>
    </location>
</feature>
<dbReference type="SUPFAM" id="SSF56672">
    <property type="entry name" value="DNA/RNA polymerases"/>
    <property type="match status" value="1"/>
</dbReference>
<organism evidence="2 3">
    <name type="scientific">Nitrosomonas ureae</name>
    <dbReference type="NCBI Taxonomy" id="44577"/>
    <lineage>
        <taxon>Bacteria</taxon>
        <taxon>Pseudomonadati</taxon>
        <taxon>Pseudomonadota</taxon>
        <taxon>Betaproteobacteria</taxon>
        <taxon>Nitrosomonadales</taxon>
        <taxon>Nitrosomonadaceae</taxon>
        <taxon>Nitrosomonas</taxon>
    </lineage>
</organism>
<accession>A0A1H2HGI9</accession>
<dbReference type="SUPFAM" id="SSF53098">
    <property type="entry name" value="Ribonuclease H-like"/>
    <property type="match status" value="1"/>
</dbReference>
<evidence type="ECO:0000313" key="2">
    <source>
        <dbReference type="EMBL" id="SDU30990.1"/>
    </source>
</evidence>